<dbReference type="Proteomes" id="UP000604046">
    <property type="component" value="Unassembled WGS sequence"/>
</dbReference>
<dbReference type="Pfam" id="PF00652">
    <property type="entry name" value="Ricin_B_lectin"/>
    <property type="match status" value="2"/>
</dbReference>
<evidence type="ECO:0000256" key="8">
    <source>
        <dbReference type="SAM" id="MobiDB-lite"/>
    </source>
</evidence>
<feature type="region of interest" description="Disordered" evidence="8">
    <location>
        <begin position="883"/>
        <end position="920"/>
    </location>
</feature>
<dbReference type="InterPro" id="IPR035992">
    <property type="entry name" value="Ricin_B-like_lectins"/>
</dbReference>
<dbReference type="PROSITE" id="PS51125">
    <property type="entry name" value="NHL"/>
    <property type="match status" value="1"/>
</dbReference>
<dbReference type="SUPFAM" id="SSF50370">
    <property type="entry name" value="Ricin B-like lectins"/>
    <property type="match status" value="2"/>
</dbReference>
<keyword evidence="5" id="KW-0333">Golgi apparatus</keyword>
<dbReference type="PROSITE" id="PS50231">
    <property type="entry name" value="RICIN_B_LECTIN"/>
    <property type="match status" value="2"/>
</dbReference>
<keyword evidence="2" id="KW-0808">Transferase</keyword>
<feature type="compositionally biased region" description="Polar residues" evidence="8">
    <location>
        <begin position="1091"/>
        <end position="1125"/>
    </location>
</feature>
<evidence type="ECO:0000256" key="1">
    <source>
        <dbReference type="ARBA" id="ARBA00004323"/>
    </source>
</evidence>
<evidence type="ECO:0000256" key="6">
    <source>
        <dbReference type="ARBA" id="ARBA00023157"/>
    </source>
</evidence>
<comment type="caution">
    <text evidence="13">The sequence shown here is derived from an EMBL/GenBank/DDBJ whole genome shotgun (WGS) entry which is preliminary data.</text>
</comment>
<reference evidence="13" key="1">
    <citation type="submission" date="2021-02" db="EMBL/GenBank/DDBJ databases">
        <authorList>
            <person name="Dougan E. K."/>
            <person name="Rhodes N."/>
            <person name="Thang M."/>
            <person name="Chan C."/>
        </authorList>
    </citation>
    <scope>NUCLEOTIDE SEQUENCE</scope>
</reference>
<feature type="compositionally biased region" description="Pro residues" evidence="8">
    <location>
        <begin position="846"/>
        <end position="866"/>
    </location>
</feature>
<dbReference type="Pfam" id="PF05175">
    <property type="entry name" value="MTS"/>
    <property type="match status" value="1"/>
</dbReference>
<dbReference type="GO" id="GO:0000139">
    <property type="term" value="C:Golgi membrane"/>
    <property type="evidence" value="ECO:0007669"/>
    <property type="project" value="UniProtKB-SubCell"/>
</dbReference>
<dbReference type="Pfam" id="PF00535">
    <property type="entry name" value="Glycos_transf_2"/>
    <property type="match status" value="1"/>
</dbReference>
<feature type="region of interest" description="Disordered" evidence="8">
    <location>
        <begin position="835"/>
        <end position="871"/>
    </location>
</feature>
<feature type="domain" description="Ricin B lectin" evidence="10">
    <location>
        <begin position="2254"/>
        <end position="2372"/>
    </location>
</feature>
<feature type="compositionally biased region" description="Pro residues" evidence="8">
    <location>
        <begin position="894"/>
        <end position="916"/>
    </location>
</feature>
<keyword evidence="14" id="KW-1185">Reference proteome</keyword>
<dbReference type="GO" id="GO:0004653">
    <property type="term" value="F:polypeptide N-acetylgalactosaminyltransferase activity"/>
    <property type="evidence" value="ECO:0007669"/>
    <property type="project" value="TreeGrafter"/>
</dbReference>
<dbReference type="InterPro" id="IPR001173">
    <property type="entry name" value="Glyco_trans_2-like"/>
</dbReference>
<feature type="domain" description="Galactosyltransferase C-terminal" evidence="11">
    <location>
        <begin position="1812"/>
        <end position="1860"/>
    </location>
</feature>
<name>A0A812V8T3_9DINO</name>
<dbReference type="GO" id="GO:0008757">
    <property type="term" value="F:S-adenosylmethionine-dependent methyltransferase activity"/>
    <property type="evidence" value="ECO:0007669"/>
    <property type="project" value="UniProtKB-ARBA"/>
</dbReference>
<dbReference type="Gene3D" id="2.120.10.30">
    <property type="entry name" value="TolB, C-terminal domain"/>
    <property type="match status" value="2"/>
</dbReference>
<dbReference type="GO" id="GO:0030246">
    <property type="term" value="F:carbohydrate binding"/>
    <property type="evidence" value="ECO:0007669"/>
    <property type="project" value="UniProtKB-KW"/>
</dbReference>
<gene>
    <name evidence="13" type="primary">GALNT6</name>
    <name evidence="13" type="ORF">SNAT2548_LOCUS34924</name>
</gene>
<dbReference type="InterPro" id="IPR029063">
    <property type="entry name" value="SAM-dependent_MTases_sf"/>
</dbReference>
<keyword evidence="3" id="KW-0430">Lectin</keyword>
<dbReference type="CDD" id="cd02440">
    <property type="entry name" value="AdoMet_MTases"/>
    <property type="match status" value="1"/>
</dbReference>
<evidence type="ECO:0000313" key="13">
    <source>
        <dbReference type="EMBL" id="CAE7614258.1"/>
    </source>
</evidence>
<feature type="repeat" description="NHL" evidence="7">
    <location>
        <begin position="2691"/>
        <end position="2734"/>
    </location>
</feature>
<dbReference type="PANTHER" id="PTHR11675">
    <property type="entry name" value="N-ACETYLGALACTOSAMINYLTRANSFERASE"/>
    <property type="match status" value="1"/>
</dbReference>
<evidence type="ECO:0000256" key="2">
    <source>
        <dbReference type="ARBA" id="ARBA00022679"/>
    </source>
</evidence>
<dbReference type="InterPro" id="IPR001258">
    <property type="entry name" value="NHL_repeat"/>
</dbReference>
<evidence type="ECO:0000259" key="10">
    <source>
        <dbReference type="Pfam" id="PF00652"/>
    </source>
</evidence>
<evidence type="ECO:0000313" key="14">
    <source>
        <dbReference type="Proteomes" id="UP000604046"/>
    </source>
</evidence>
<dbReference type="GO" id="GO:0006493">
    <property type="term" value="P:protein O-linked glycosylation"/>
    <property type="evidence" value="ECO:0007669"/>
    <property type="project" value="TreeGrafter"/>
</dbReference>
<feature type="domain" description="Glycosyltransferase 2-like" evidence="9">
    <location>
        <begin position="1643"/>
        <end position="1782"/>
    </location>
</feature>
<dbReference type="InterPro" id="IPR011042">
    <property type="entry name" value="6-blade_b-propeller_TolB-like"/>
</dbReference>
<dbReference type="InterPro" id="IPR000772">
    <property type="entry name" value="Ricin_B_lectin"/>
</dbReference>
<dbReference type="EMBL" id="CAJNDS010002837">
    <property type="protein sequence ID" value="CAE7614258.1"/>
    <property type="molecule type" value="Genomic_DNA"/>
</dbReference>
<evidence type="ECO:0000256" key="7">
    <source>
        <dbReference type="PROSITE-ProRule" id="PRU00504"/>
    </source>
</evidence>
<dbReference type="GO" id="GO:0003676">
    <property type="term" value="F:nucleic acid binding"/>
    <property type="evidence" value="ECO:0007669"/>
    <property type="project" value="InterPro"/>
</dbReference>
<dbReference type="SUPFAM" id="SSF53448">
    <property type="entry name" value="Nucleotide-diphospho-sugar transferases"/>
    <property type="match status" value="1"/>
</dbReference>
<evidence type="ECO:0000259" key="12">
    <source>
        <dbReference type="Pfam" id="PF05175"/>
    </source>
</evidence>
<dbReference type="OrthoDB" id="406348at2759"/>
<accession>A0A812V8T3</accession>
<feature type="domain" description="Ricin B lectin" evidence="10">
    <location>
        <begin position="2112"/>
        <end position="2217"/>
    </location>
</feature>
<evidence type="ECO:0000256" key="3">
    <source>
        <dbReference type="ARBA" id="ARBA00022734"/>
    </source>
</evidence>
<dbReference type="SUPFAM" id="SSF101898">
    <property type="entry name" value="NHL repeat"/>
    <property type="match status" value="2"/>
</dbReference>
<organism evidence="13 14">
    <name type="scientific">Symbiodinium natans</name>
    <dbReference type="NCBI Taxonomy" id="878477"/>
    <lineage>
        <taxon>Eukaryota</taxon>
        <taxon>Sar</taxon>
        <taxon>Alveolata</taxon>
        <taxon>Dinophyceae</taxon>
        <taxon>Suessiales</taxon>
        <taxon>Symbiodiniaceae</taxon>
        <taxon>Symbiodinium</taxon>
    </lineage>
</organism>
<dbReference type="InterPro" id="IPR002052">
    <property type="entry name" value="DNA_methylase_N6_adenine_CS"/>
</dbReference>
<keyword evidence="6" id="KW-1015">Disulfide bond</keyword>
<dbReference type="InterPro" id="IPR029044">
    <property type="entry name" value="Nucleotide-diphossugar_trans"/>
</dbReference>
<dbReference type="PROSITE" id="PS00092">
    <property type="entry name" value="N6_MTASE"/>
    <property type="match status" value="1"/>
</dbReference>
<dbReference type="Gene3D" id="3.40.50.150">
    <property type="entry name" value="Vaccinia Virus protein VP39"/>
    <property type="match status" value="1"/>
</dbReference>
<evidence type="ECO:0000256" key="4">
    <source>
        <dbReference type="ARBA" id="ARBA00022737"/>
    </source>
</evidence>
<sequence>MAPAAEGLASSALCLAGPANRIPPQVALDQFAQAAELLEADAFALLARKAEGLREEVSLDAKWLKGISYEVEGRGRAGLLADLRYYSGGNGSHILEAYRQIPGSFLGPLAVVEGRNALHIRTLFHCWELLTSAEEERGQRYKYWIFARLDWLWLAPPPALSVFEDADAAAVWIPDGQDWDGINDRFAIVPRKYAKSYFGRWPWLVNGSLLPMMHRAAARADSTVADLYRGPEWSLLAALHWYRVPIRRFGSTGAVLCLGGRRAKYGRCTKPTRPGGLSYKYSAEASEAAANVRRLLQDGWMWRYFAQPSLDPSCFEEDTQARWCCSTRHGVAGDAKCWTDVYDYARCCSDRPAGLWVLPSPEVAQVDVASGPGGDIYILDKACARVTLAAVAGGSSGGGTVVAGGSSGSFLSNLYFPEALAFDDSSGQVYVADTQNHRVVRWTPAGATGTAVAGDPETNFDLNVHAIHAGGRWPEHSGRYSQSFLMHLDAITQSEQRCFAKCAACTLLVPHNSRPSLQLNHGDTDHACKDQAYLRDLVNGAWWGNLGDAGIQQDDFPLEEDPLKQCLFHEGRVTLRFCTPAAAALALNLRGIVYNGVELQFRQAAGVQVKPPKKAEEIQVEDLRSILGFLPTEAFAMPQSFVETIWTGNVFTEVLDSWVKLAPQSHYDLLSVDRCASRDEILAGFRRQCRAGSQSDAGKLTAACRTLTTPQKKFPYDHQPEQFVWDAVRAAKHGIFQPAVFVLRHLDQLRKGHVRRIEVPPRHSPTLRMHKKVIVARSRGADLCVVSALERRFVPSEVWVVGDSVQRRDVEHLVRRAGEEADGVHATSIFPQPATPLFHPNAVPTMPQPTPTVPPKKPPGPPPAPQRVPVNLKPAPHVVQAPEEGLKRKAASVPAPPAPPPKQKPAPSVAPVPKPAAPDNEAEKAYQNALRLAEMAKVPESLRSRENLQPPKNCGHFSLLVRVSGEDYEEGQPGITSMLAGLYCIAKHEPGGGGLPVFVKTLPKRTQEQRAVKIYHQDRQWWMGETVGANEIWAHAGPGPDGWPPKRGWIWEEQELPRLQIEAIRLSEDGKEVEAPRKVPGDAPRKEQRSAQRSGQRSDQPSEQPANAASRSGGTPKVGQQNANNIHKRLLTETETIDDSDSPRNKKPATSSKRMFKEWLDGFDNQRGGYTERHLDKLEEHFDSFDTLKVKNVESEFWQIMGITRMGEKLTWTRQLRSGERQKYPNHRQQEALGALDSGQGAWRRSVAPRFARRCLAAFRRVLLRHNYSEAVAKSLAGSPAAQGAWPRLGSESLQEAVRHGLGLRSAALLGTFLLNTTVAAIELEEVLGKALTADLQTLGVLWRPAPESAWQSTIQLAPVDVGRPGSMFFFVDWDELRPWHQVMTVTIDSYALLRTQALLPEEASPKRVLDLCAGSGVQGLYAAKRFDATVTLVDLNPRAVRFAKANILLNQVSKVTLHHGNLYEACPRRCRDEIARSSDLDCGWGPFDLVLANPPYVPSMGGGQMFVSGGDRGEAVTAQILRGAPQALAPGGRLLLVANLANVDGDYISKLRSWWNTREGLAAVLGVALAVAVPKGLLNGITSIMATALLLSASYVDVLDQGAPLQWESKWKPEVVRRPKDELGAKAALVEASRPWVGETLSVVLPCAYEGAYASRTVESIWAHTAKARLREIIVVDDGSVPKLELTLPSPLAVSPETSALRGTSSPAIRLLRHEKTLGLIAAKKTGGDAAQGDVIVFFDCHVKPRDGWEDAFLKQMHRAGDHRTLVVPTITALDPDTWEENAGSSSQACYMTWNADFTWLLNPGRDVPVMSGGLLAISKRWWEETGGYDDHMIAWGGENIDQSLRSWLCGGRIEVAEGAFVAHMWRDPNNPKTQLKYTMRTEDVMRNKARAVSGWLGPYVNKTFTFPEYEAFFNGENSIGDLSNFEQLRQKLKCAPFSAYLHRFSYIYVDGGLIPEKVFQIQEVSSGLCLERDVKEGRSHGIVLSPCVDVDGNKGVLDIQLWHPGNRDRTREGGPCCSGLLNWNFLQCLSSHGTHSELFTEECVISGHSLHQEFHLPEDGEGRLTWHGETCAMPQVKSQEQTPEELALQACAVKVHTLVTGFQLRVDHGENGHMCLTAKMAATSTEWRLELAPCSDGNTLQVFESHSLPDESVRVKLLHVDVCLDSSSGKELVPYPCYADDQENPNQAWKVQRSRLTWEDATQNVCVDAFGSPGSLRLRKLPSHPVWTLAPCVSKIGQLLQKQEVKPDGTFLLKDVDAGKCLAARKVPSLETPLVLAPCNDQQRFRELRDRNQVQHVSTGYCLDAGNDAPILYPCHEPKALRKQRFEVKDSPGWLQLMRGWEDNGRKRFFERCLERQPQPPTRVLLHKCSEVDAQGVKWRRINSRDTPEWQLWRNAPVPTQPLGGTMANQPSMLATEANDFDGETARLVSPAPEWKTRARYMATFGHLPPMLQAELIATVNSRIRRHSDGSGKLPADAANVWRDIELWEPYPVDLKALHHQAAVLKAGVMAQCAACRLYGMCLIQQMVFASFSSAGAWESAGNYSEIMSADTNKLQSWCRKPWLKDLVALARSHRSARVVAASAGLADTRTQEEKMRSELYVSENGNQRAQSFDLATCCTTASQAVGDILLGCEPQDLTCFLGSYAVDRLRAPMRIAASSDALFIADTENHRVLKIGIAGSNSSVEVVAGTAGIAGCRPEQLRLPQAVAVDSDGFLFVADTGNHRIQKFAVALGDRIGLTVAGESEARCDMRLSRGVVSDL</sequence>
<comment type="subcellular location">
    <subcellularLocation>
        <location evidence="1">Golgi apparatus membrane</location>
        <topology evidence="1">Single-pass type II membrane protein</topology>
    </subcellularLocation>
</comment>
<evidence type="ECO:0000259" key="11">
    <source>
        <dbReference type="Pfam" id="PF02709"/>
    </source>
</evidence>
<keyword evidence="4" id="KW-0677">Repeat</keyword>
<dbReference type="Gene3D" id="2.80.10.50">
    <property type="match status" value="2"/>
</dbReference>
<dbReference type="Gene3D" id="3.90.550.10">
    <property type="entry name" value="Spore Coat Polysaccharide Biosynthesis Protein SpsA, Chain A"/>
    <property type="match status" value="1"/>
</dbReference>
<proteinExistence type="predicted"/>
<evidence type="ECO:0000256" key="5">
    <source>
        <dbReference type="ARBA" id="ARBA00023034"/>
    </source>
</evidence>
<dbReference type="SUPFAM" id="SSF53335">
    <property type="entry name" value="S-adenosyl-L-methionine-dependent methyltransferases"/>
    <property type="match status" value="1"/>
</dbReference>
<dbReference type="PANTHER" id="PTHR11675:SF126">
    <property type="entry name" value="RICIN B LECTIN DOMAIN-CONTAINING PROTEIN"/>
    <property type="match status" value="1"/>
</dbReference>
<evidence type="ECO:0000259" key="9">
    <source>
        <dbReference type="Pfam" id="PF00535"/>
    </source>
</evidence>
<feature type="domain" description="Methyltransferase small" evidence="12">
    <location>
        <begin position="1401"/>
        <end position="1540"/>
    </location>
</feature>
<dbReference type="Pfam" id="PF01436">
    <property type="entry name" value="NHL"/>
    <property type="match status" value="2"/>
</dbReference>
<protein>
    <submittedName>
        <fullName evidence="13">GALNT6 protein</fullName>
    </submittedName>
</protein>
<dbReference type="Pfam" id="PF02709">
    <property type="entry name" value="Glyco_transf_7C"/>
    <property type="match status" value="1"/>
</dbReference>
<feature type="region of interest" description="Disordered" evidence="8">
    <location>
        <begin position="1067"/>
        <end position="1153"/>
    </location>
</feature>
<dbReference type="InterPro" id="IPR007848">
    <property type="entry name" value="Small_mtfrase_dom"/>
</dbReference>
<dbReference type="InterPro" id="IPR027791">
    <property type="entry name" value="Galactosyl_T_C"/>
</dbReference>
<feature type="compositionally biased region" description="Basic and acidic residues" evidence="8">
    <location>
        <begin position="1067"/>
        <end position="1090"/>
    </location>
</feature>
<dbReference type="GO" id="GO:0032259">
    <property type="term" value="P:methylation"/>
    <property type="evidence" value="ECO:0007669"/>
    <property type="project" value="InterPro"/>
</dbReference>